<comment type="caution">
    <text evidence="8">The sequence shown here is derived from an EMBL/GenBank/DDBJ whole genome shotgun (WGS) entry which is preliminary data.</text>
</comment>
<feature type="domain" description="NB-ARC" evidence="7">
    <location>
        <begin position="202"/>
        <end position="357"/>
    </location>
</feature>
<keyword evidence="4" id="KW-0611">Plant defense</keyword>
<keyword evidence="3" id="KW-0547">Nucleotide-binding</keyword>
<accession>A0A2G2X3V4</accession>
<dbReference type="OrthoDB" id="1926275at2759"/>
<dbReference type="FunFam" id="3.40.50.300:FF:001091">
    <property type="entry name" value="Probable disease resistance protein At1g61300"/>
    <property type="match status" value="1"/>
</dbReference>
<dbReference type="CDD" id="cd00009">
    <property type="entry name" value="AAA"/>
    <property type="match status" value="1"/>
</dbReference>
<dbReference type="Gene3D" id="3.40.50.300">
    <property type="entry name" value="P-loop containing nucleotide triphosphate hydrolases"/>
    <property type="match status" value="1"/>
</dbReference>
<dbReference type="Pfam" id="PF00931">
    <property type="entry name" value="NB-ARC"/>
    <property type="match status" value="1"/>
</dbReference>
<evidence type="ECO:0000256" key="1">
    <source>
        <dbReference type="ARBA" id="ARBA00008894"/>
    </source>
</evidence>
<evidence type="ECO:0000256" key="2">
    <source>
        <dbReference type="ARBA" id="ARBA00022614"/>
    </source>
</evidence>
<keyword evidence="2" id="KW-0433">Leucine-rich repeat</keyword>
<evidence type="ECO:0000256" key="6">
    <source>
        <dbReference type="SAM" id="Coils"/>
    </source>
</evidence>
<dbReference type="SUPFAM" id="SSF52540">
    <property type="entry name" value="P-loop containing nucleoside triphosphate hydrolases"/>
    <property type="match status" value="1"/>
</dbReference>
<dbReference type="InterPro" id="IPR050905">
    <property type="entry name" value="Plant_NBS-LRR"/>
</dbReference>
<feature type="coiled-coil region" evidence="6">
    <location>
        <begin position="85"/>
        <end position="155"/>
    </location>
</feature>
<dbReference type="AlphaFoldDB" id="A0A2G2X3V4"/>
<dbReference type="InterPro" id="IPR027417">
    <property type="entry name" value="P-loop_NTPase"/>
</dbReference>
<dbReference type="Gene3D" id="1.10.8.430">
    <property type="entry name" value="Helical domain of apoptotic protease-activating factors"/>
    <property type="match status" value="1"/>
</dbReference>
<organism evidence="8 9">
    <name type="scientific">Capsicum baccatum</name>
    <name type="common">Peruvian pepper</name>
    <dbReference type="NCBI Taxonomy" id="33114"/>
    <lineage>
        <taxon>Eukaryota</taxon>
        <taxon>Viridiplantae</taxon>
        <taxon>Streptophyta</taxon>
        <taxon>Embryophyta</taxon>
        <taxon>Tracheophyta</taxon>
        <taxon>Spermatophyta</taxon>
        <taxon>Magnoliopsida</taxon>
        <taxon>eudicotyledons</taxon>
        <taxon>Gunneridae</taxon>
        <taxon>Pentapetalae</taxon>
        <taxon>asterids</taxon>
        <taxon>lamiids</taxon>
        <taxon>Solanales</taxon>
        <taxon>Solanaceae</taxon>
        <taxon>Solanoideae</taxon>
        <taxon>Capsiceae</taxon>
        <taxon>Capsicum</taxon>
    </lineage>
</organism>
<dbReference type="GO" id="GO:0006952">
    <property type="term" value="P:defense response"/>
    <property type="evidence" value="ECO:0007669"/>
    <property type="project" value="UniProtKB-KW"/>
</dbReference>
<gene>
    <name evidence="8" type="ORF">CQW23_06636</name>
</gene>
<dbReference type="EMBL" id="MLFT02000003">
    <property type="protein sequence ID" value="PHT52174.1"/>
    <property type="molecule type" value="Genomic_DNA"/>
</dbReference>
<reference evidence="9" key="2">
    <citation type="journal article" date="2017" name="J. Anim. Genet.">
        <title>Multiple reference genome sequences of hot pepper reveal the massive evolution of plant disease resistance genes by retroduplication.</title>
        <authorList>
            <person name="Kim S."/>
            <person name="Park J."/>
            <person name="Yeom S.-I."/>
            <person name="Kim Y.-M."/>
            <person name="Seo E."/>
            <person name="Kim K.-T."/>
            <person name="Kim M.-S."/>
            <person name="Lee J.M."/>
            <person name="Cheong K."/>
            <person name="Shin H.-S."/>
            <person name="Kim S.-B."/>
            <person name="Han K."/>
            <person name="Lee J."/>
            <person name="Park M."/>
            <person name="Lee H.-A."/>
            <person name="Lee H.-Y."/>
            <person name="Lee Y."/>
            <person name="Oh S."/>
            <person name="Lee J.H."/>
            <person name="Choi E."/>
            <person name="Choi E."/>
            <person name="Lee S.E."/>
            <person name="Jeon J."/>
            <person name="Kim H."/>
            <person name="Choi G."/>
            <person name="Song H."/>
            <person name="Lee J."/>
            <person name="Lee S.-C."/>
            <person name="Kwon J.-K."/>
            <person name="Lee H.-Y."/>
            <person name="Koo N."/>
            <person name="Hong Y."/>
            <person name="Kim R.W."/>
            <person name="Kang W.-H."/>
            <person name="Huh J.H."/>
            <person name="Kang B.-C."/>
            <person name="Yang T.-J."/>
            <person name="Lee Y.-H."/>
            <person name="Bennetzen J.L."/>
            <person name="Choi D."/>
        </authorList>
    </citation>
    <scope>NUCLEOTIDE SEQUENCE [LARGE SCALE GENOMIC DNA]</scope>
    <source>
        <strain evidence="9">cv. PBC81</strain>
    </source>
</reference>
<dbReference type="PANTHER" id="PTHR33463">
    <property type="entry name" value="NB-ARC DOMAIN-CONTAINING PROTEIN-RELATED"/>
    <property type="match status" value="1"/>
</dbReference>
<evidence type="ECO:0000256" key="3">
    <source>
        <dbReference type="ARBA" id="ARBA00022741"/>
    </source>
</evidence>
<name>A0A2G2X3V4_CAPBA</name>
<keyword evidence="9" id="KW-1185">Reference proteome</keyword>
<dbReference type="PANTHER" id="PTHR33463:SF187">
    <property type="entry name" value="AND NB-ARC DOMAIN DISEASE RESISTANCE PROTEIN, PUTATIVE-RELATED"/>
    <property type="match status" value="1"/>
</dbReference>
<keyword evidence="6" id="KW-0175">Coiled coil</keyword>
<dbReference type="GO" id="GO:0043531">
    <property type="term" value="F:ADP binding"/>
    <property type="evidence" value="ECO:0007669"/>
    <property type="project" value="InterPro"/>
</dbReference>
<evidence type="ECO:0000313" key="8">
    <source>
        <dbReference type="EMBL" id="PHT52174.1"/>
    </source>
</evidence>
<protein>
    <recommendedName>
        <fullName evidence="7">NB-ARC domain-containing protein</fullName>
    </recommendedName>
</protein>
<dbReference type="Proteomes" id="UP000224567">
    <property type="component" value="Unassembled WGS sequence"/>
</dbReference>
<evidence type="ECO:0000256" key="5">
    <source>
        <dbReference type="ARBA" id="ARBA00022840"/>
    </source>
</evidence>
<evidence type="ECO:0000256" key="4">
    <source>
        <dbReference type="ARBA" id="ARBA00022821"/>
    </source>
</evidence>
<comment type="similarity">
    <text evidence="1">Belongs to the disease resistance NB-LRR family.</text>
</comment>
<dbReference type="InterPro" id="IPR002182">
    <property type="entry name" value="NB-ARC"/>
</dbReference>
<evidence type="ECO:0000259" key="7">
    <source>
        <dbReference type="Pfam" id="PF00931"/>
    </source>
</evidence>
<dbReference type="GO" id="GO:0005524">
    <property type="term" value="F:ATP binding"/>
    <property type="evidence" value="ECO:0007669"/>
    <property type="project" value="UniProtKB-KW"/>
</dbReference>
<dbReference type="InterPro" id="IPR042197">
    <property type="entry name" value="Apaf_helical"/>
</dbReference>
<sequence>MDAVAGKVIDLIEKAEIENQERSGRKKRKQQVESWLNEVEQLEKDLCEVKEAATKGKKNIGVLKKLNGTLAELEQRGDFGEPVLDVDESEDLETLERRVKQLSDKAVDMKREVENQERSGRKKRKQEVESWLNEIEQLEKDLHELKEAATRGEQNIGVLEKMDGRVGELLEQSRHFGELVFDVYESEECPMQVQPVWEEKSKQNLEVVWTWLQDENVSSIGIYGMGGVGKTTLAKHIHNRLVNDHRYQVRWVTVSHGFSVKGLQDDLAKFMNLDLSNEEDEHRRSAKLKKMNNIVIILDDVWERLSEKLGYPLGVEGCRLILTSRSSEVCQKMGCQKLLEVETLNTDDAWELFRKSLGSDTVLSPDIERVAKSLAGRCEGLPLGLITLAGSMIGVTDIRECRNALIEFPNDMKNDVFKVLKYSYDRLRDTNMQECF</sequence>
<proteinExistence type="inferred from homology"/>
<keyword evidence="5" id="KW-0067">ATP-binding</keyword>
<dbReference type="PRINTS" id="PR00364">
    <property type="entry name" value="DISEASERSIST"/>
</dbReference>
<reference evidence="8 9" key="1">
    <citation type="journal article" date="2017" name="Genome Biol.">
        <title>New reference genome sequences of hot pepper reveal the massive evolution of plant disease-resistance genes by retroduplication.</title>
        <authorList>
            <person name="Kim S."/>
            <person name="Park J."/>
            <person name="Yeom S.I."/>
            <person name="Kim Y.M."/>
            <person name="Seo E."/>
            <person name="Kim K.T."/>
            <person name="Kim M.S."/>
            <person name="Lee J.M."/>
            <person name="Cheong K."/>
            <person name="Shin H.S."/>
            <person name="Kim S.B."/>
            <person name="Han K."/>
            <person name="Lee J."/>
            <person name="Park M."/>
            <person name="Lee H.A."/>
            <person name="Lee H.Y."/>
            <person name="Lee Y."/>
            <person name="Oh S."/>
            <person name="Lee J.H."/>
            <person name="Choi E."/>
            <person name="Choi E."/>
            <person name="Lee S.E."/>
            <person name="Jeon J."/>
            <person name="Kim H."/>
            <person name="Choi G."/>
            <person name="Song H."/>
            <person name="Lee J."/>
            <person name="Lee S.C."/>
            <person name="Kwon J.K."/>
            <person name="Lee H.Y."/>
            <person name="Koo N."/>
            <person name="Hong Y."/>
            <person name="Kim R.W."/>
            <person name="Kang W.H."/>
            <person name="Huh J.H."/>
            <person name="Kang B.C."/>
            <person name="Yang T.J."/>
            <person name="Lee Y.H."/>
            <person name="Bennetzen J.L."/>
            <person name="Choi D."/>
        </authorList>
    </citation>
    <scope>NUCLEOTIDE SEQUENCE [LARGE SCALE GENOMIC DNA]</scope>
    <source>
        <strain evidence="9">cv. PBC81</strain>
    </source>
</reference>
<evidence type="ECO:0000313" key="9">
    <source>
        <dbReference type="Proteomes" id="UP000224567"/>
    </source>
</evidence>